<feature type="region of interest" description="Disordered" evidence="1">
    <location>
        <begin position="141"/>
        <end position="164"/>
    </location>
</feature>
<evidence type="ECO:0000256" key="1">
    <source>
        <dbReference type="SAM" id="MobiDB-lite"/>
    </source>
</evidence>
<dbReference type="AlphaFoldDB" id="A0A8D8G8Y3"/>
<dbReference type="EMBL" id="HBUE01136693">
    <property type="protein sequence ID" value="CAG6498870.1"/>
    <property type="molecule type" value="Transcribed_RNA"/>
</dbReference>
<organism evidence="2">
    <name type="scientific">Culex pipiens</name>
    <name type="common">House mosquito</name>
    <dbReference type="NCBI Taxonomy" id="7175"/>
    <lineage>
        <taxon>Eukaryota</taxon>
        <taxon>Metazoa</taxon>
        <taxon>Ecdysozoa</taxon>
        <taxon>Arthropoda</taxon>
        <taxon>Hexapoda</taxon>
        <taxon>Insecta</taxon>
        <taxon>Pterygota</taxon>
        <taxon>Neoptera</taxon>
        <taxon>Endopterygota</taxon>
        <taxon>Diptera</taxon>
        <taxon>Nematocera</taxon>
        <taxon>Culicoidea</taxon>
        <taxon>Culicidae</taxon>
        <taxon>Culicinae</taxon>
        <taxon>Culicini</taxon>
        <taxon>Culex</taxon>
        <taxon>Culex</taxon>
    </lineage>
</organism>
<name>A0A8D8G8Y3_CULPI</name>
<evidence type="ECO:0000313" key="2">
    <source>
        <dbReference type="EMBL" id="CAG6498870.1"/>
    </source>
</evidence>
<protein>
    <submittedName>
        <fullName evidence="2">(northern house mosquito) hypothetical protein</fullName>
    </submittedName>
</protein>
<proteinExistence type="predicted"/>
<accession>A0A8D8G8Y3</accession>
<sequence>MDCVRRFGPSLWRGLTFRGWRSFTVLPRATLILSTSIILWVRSALCLESFRRCIRFRSSAQIQLPVSPFVEKMAYVSCANQTNRAYSSVKFYPTIRAVPSWATWTRVRRRRRSCETSSRRATRAFCPGICWSRTSEATCTSRTEPAIPSGGRAKTYQPARWKPR</sequence>
<reference evidence="2" key="1">
    <citation type="submission" date="2021-05" db="EMBL/GenBank/DDBJ databases">
        <authorList>
            <person name="Alioto T."/>
            <person name="Alioto T."/>
            <person name="Gomez Garrido J."/>
        </authorList>
    </citation>
    <scope>NUCLEOTIDE SEQUENCE</scope>
</reference>